<dbReference type="InterPro" id="IPR041715">
    <property type="entry name" value="HisRS-like_core"/>
</dbReference>
<feature type="binding site" evidence="10">
    <location>
        <begin position="88"/>
        <end position="90"/>
    </location>
    <ligand>
        <name>L-histidine</name>
        <dbReference type="ChEBI" id="CHEBI:57595"/>
    </ligand>
</feature>
<feature type="binding site" evidence="10">
    <location>
        <position position="118"/>
    </location>
    <ligand>
        <name>L-histidine</name>
        <dbReference type="ChEBI" id="CHEBI:57595"/>
    </ligand>
</feature>
<dbReference type="InterPro" id="IPR004154">
    <property type="entry name" value="Anticodon-bd"/>
</dbReference>
<dbReference type="HAMAP" id="MF_00127">
    <property type="entry name" value="His_tRNA_synth"/>
    <property type="match status" value="1"/>
</dbReference>
<dbReference type="Gene3D" id="3.30.930.10">
    <property type="entry name" value="Bira Bifunctional Protein, Domain 2"/>
    <property type="match status" value="1"/>
</dbReference>
<dbReference type="PANTHER" id="PTHR11476:SF7">
    <property type="entry name" value="HISTIDINE--TRNA LIGASE"/>
    <property type="match status" value="1"/>
</dbReference>
<evidence type="ECO:0000313" key="12">
    <source>
        <dbReference type="EMBL" id="RFU94673.1"/>
    </source>
</evidence>
<comment type="subunit">
    <text evidence="2 9">Homodimer.</text>
</comment>
<dbReference type="SUPFAM" id="SSF52954">
    <property type="entry name" value="Class II aaRS ABD-related"/>
    <property type="match status" value="1"/>
</dbReference>
<organism evidence="12 13">
    <name type="scientific">Sphaerochaeta halotolerans</name>
    <dbReference type="NCBI Taxonomy" id="2293840"/>
    <lineage>
        <taxon>Bacteria</taxon>
        <taxon>Pseudomonadati</taxon>
        <taxon>Spirochaetota</taxon>
        <taxon>Spirochaetia</taxon>
        <taxon>Spirochaetales</taxon>
        <taxon>Sphaerochaetaceae</taxon>
        <taxon>Sphaerochaeta</taxon>
    </lineage>
</organism>
<evidence type="ECO:0000256" key="1">
    <source>
        <dbReference type="ARBA" id="ARBA00008226"/>
    </source>
</evidence>
<feature type="domain" description="Aminoacyl-transfer RNA synthetases class-II family profile" evidence="11">
    <location>
        <begin position="33"/>
        <end position="338"/>
    </location>
</feature>
<keyword evidence="5 9" id="KW-0067">ATP-binding</keyword>
<feature type="binding site" evidence="10">
    <location>
        <begin position="285"/>
        <end position="286"/>
    </location>
    <ligand>
        <name>L-histidine</name>
        <dbReference type="ChEBI" id="CHEBI:57595"/>
    </ligand>
</feature>
<proteinExistence type="inferred from homology"/>
<dbReference type="InterPro" id="IPR006195">
    <property type="entry name" value="aa-tRNA-synth_II"/>
</dbReference>
<comment type="caution">
    <text evidence="12">The sequence shown here is derived from an EMBL/GenBank/DDBJ whole genome shotgun (WGS) entry which is preliminary data.</text>
</comment>
<keyword evidence="7 9" id="KW-0030">Aminoacyl-tRNA synthetase</keyword>
<feature type="binding site" evidence="10">
    <location>
        <position position="281"/>
    </location>
    <ligand>
        <name>L-histidine</name>
        <dbReference type="ChEBI" id="CHEBI:57595"/>
    </ligand>
</feature>
<dbReference type="Gene3D" id="3.40.50.800">
    <property type="entry name" value="Anticodon-binding domain"/>
    <property type="match status" value="1"/>
</dbReference>
<dbReference type="InterPro" id="IPR045864">
    <property type="entry name" value="aa-tRNA-synth_II/BPL/LPL"/>
</dbReference>
<dbReference type="Pfam" id="PF13393">
    <property type="entry name" value="tRNA-synt_His"/>
    <property type="match status" value="1"/>
</dbReference>
<dbReference type="CDD" id="cd00773">
    <property type="entry name" value="HisRS-like_core"/>
    <property type="match status" value="1"/>
</dbReference>
<gene>
    <name evidence="9" type="primary">hisS</name>
    <name evidence="12" type="ORF">DYP60_09200</name>
</gene>
<reference evidence="12 13" key="2">
    <citation type="submission" date="2018-09" db="EMBL/GenBank/DDBJ databases">
        <title>Genome of Sphaerochaeta halotolerans strain 4-11.</title>
        <authorList>
            <person name="Nazina T.N."/>
            <person name="Sokolova D.S."/>
        </authorList>
    </citation>
    <scope>NUCLEOTIDE SEQUENCE [LARGE SCALE GENOMIC DNA]</scope>
    <source>
        <strain evidence="12 13">4-11</strain>
    </source>
</reference>
<evidence type="ECO:0000256" key="6">
    <source>
        <dbReference type="ARBA" id="ARBA00022917"/>
    </source>
</evidence>
<evidence type="ECO:0000256" key="8">
    <source>
        <dbReference type="ARBA" id="ARBA00047639"/>
    </source>
</evidence>
<keyword evidence="13" id="KW-1185">Reference proteome</keyword>
<dbReference type="PANTHER" id="PTHR11476">
    <property type="entry name" value="HISTIDYL-TRNA SYNTHETASE"/>
    <property type="match status" value="1"/>
</dbReference>
<dbReference type="AlphaFoldDB" id="A0A372MGV0"/>
<dbReference type="InterPro" id="IPR036621">
    <property type="entry name" value="Anticodon-bd_dom_sf"/>
</dbReference>
<evidence type="ECO:0000256" key="2">
    <source>
        <dbReference type="ARBA" id="ARBA00011738"/>
    </source>
</evidence>
<feature type="binding site" evidence="10">
    <location>
        <position position="132"/>
    </location>
    <ligand>
        <name>L-histidine</name>
        <dbReference type="ChEBI" id="CHEBI:57595"/>
    </ligand>
</feature>
<keyword evidence="3 9" id="KW-0436">Ligase</keyword>
<comment type="subcellular location">
    <subcellularLocation>
        <location evidence="9">Cytoplasm</location>
    </subcellularLocation>
</comment>
<dbReference type="PIRSF" id="PIRSF001549">
    <property type="entry name" value="His-tRNA_synth"/>
    <property type="match status" value="1"/>
</dbReference>
<dbReference type="GO" id="GO:0006427">
    <property type="term" value="P:histidyl-tRNA aminoacylation"/>
    <property type="evidence" value="ECO:0007669"/>
    <property type="project" value="UniProtKB-UniRule"/>
</dbReference>
<evidence type="ECO:0000256" key="10">
    <source>
        <dbReference type="PIRSR" id="PIRSR001549-1"/>
    </source>
</evidence>
<name>A0A372MGV0_9SPIR</name>
<keyword evidence="4 9" id="KW-0547">Nucleotide-binding</keyword>
<dbReference type="InterPro" id="IPR004516">
    <property type="entry name" value="HisRS/HisZ"/>
</dbReference>
<feature type="binding site" evidence="10">
    <location>
        <position position="136"/>
    </location>
    <ligand>
        <name>L-histidine</name>
        <dbReference type="ChEBI" id="CHEBI:57595"/>
    </ligand>
</feature>
<evidence type="ECO:0000256" key="4">
    <source>
        <dbReference type="ARBA" id="ARBA00022741"/>
    </source>
</evidence>
<dbReference type="NCBIfam" id="TIGR00442">
    <property type="entry name" value="hisS"/>
    <property type="match status" value="1"/>
</dbReference>
<dbReference type="Pfam" id="PF03129">
    <property type="entry name" value="HGTP_anticodon"/>
    <property type="match status" value="1"/>
</dbReference>
<comment type="similarity">
    <text evidence="1 9">Belongs to the class-II aminoacyl-tRNA synthetase family.</text>
</comment>
<dbReference type="GO" id="GO:0005737">
    <property type="term" value="C:cytoplasm"/>
    <property type="evidence" value="ECO:0007669"/>
    <property type="project" value="UniProtKB-SubCell"/>
</dbReference>
<evidence type="ECO:0000256" key="5">
    <source>
        <dbReference type="ARBA" id="ARBA00022840"/>
    </source>
</evidence>
<reference evidence="13" key="1">
    <citation type="submission" date="2018-08" db="EMBL/GenBank/DDBJ databases">
        <authorList>
            <person name="Grouzdev D.S."/>
            <person name="Krutkina M.S."/>
        </authorList>
    </citation>
    <scope>NUCLEOTIDE SEQUENCE [LARGE SCALE GENOMIC DNA]</scope>
    <source>
        <strain evidence="13">4-11</strain>
    </source>
</reference>
<dbReference type="EC" id="6.1.1.21" evidence="9"/>
<evidence type="ECO:0000256" key="9">
    <source>
        <dbReference type="HAMAP-Rule" id="MF_00127"/>
    </source>
</evidence>
<evidence type="ECO:0000256" key="7">
    <source>
        <dbReference type="ARBA" id="ARBA00023146"/>
    </source>
</evidence>
<dbReference type="EMBL" id="QUWK01000008">
    <property type="protein sequence ID" value="RFU94673.1"/>
    <property type="molecule type" value="Genomic_DNA"/>
</dbReference>
<dbReference type="PROSITE" id="PS50862">
    <property type="entry name" value="AA_TRNA_LIGASE_II"/>
    <property type="match status" value="1"/>
</dbReference>
<dbReference type="RefSeq" id="WP_117330706.1">
    <property type="nucleotide sequence ID" value="NZ_QUWK01000008.1"/>
</dbReference>
<dbReference type="SUPFAM" id="SSF55681">
    <property type="entry name" value="Class II aaRS and biotin synthetases"/>
    <property type="match status" value="1"/>
</dbReference>
<dbReference type="GO" id="GO:0005524">
    <property type="term" value="F:ATP binding"/>
    <property type="evidence" value="ECO:0007669"/>
    <property type="project" value="UniProtKB-UniRule"/>
</dbReference>
<dbReference type="GO" id="GO:0004821">
    <property type="term" value="F:histidine-tRNA ligase activity"/>
    <property type="evidence" value="ECO:0007669"/>
    <property type="project" value="UniProtKB-UniRule"/>
</dbReference>
<sequence length="454" mass="51313">MSKETKAKSIIEPRVLKGFRDFLPSMEIPKKAITNNLEKHFRSYGFVPIDTPILEYTEVLLGKGGGETDKQIFHFKDNGERDVALRFDLTVPFARFLAQHQSELSLPFKRFHIDKVWRGENPQKGRYREFTQCDFDIVGVDNAEADFEILSMMDSSFSVMGVQNYQFCIAHRGLFNTFLAHLGLLEMSVEILRTVDKLRKIGKEEVQKLLHELTGEGEKANAILQYISKEDEKEPFLTTLDRLTALAGGENPHSERMRTIYSYLHEAGIEEHFTFDPSITRGLDYYTGIVYETFLTELPHFGSVCSGGRYNDLAGLYTKEELPGVGSSIGLDRLLAALEELGSPIVSSASSADVAIFNTDVKHFSHYDRIARVMRKDGLRVAIYLLNKKIGVQYKWAETNAIPFAVLLSEDDVLSSTLTVKNLRTREVHNALSIEAAIALIRKSTRRLTTLGGR</sequence>
<protein>
    <recommendedName>
        <fullName evidence="9">Histidine--tRNA ligase</fullName>
        <ecNumber evidence="9">6.1.1.21</ecNumber>
    </recommendedName>
    <alternativeName>
        <fullName evidence="9">Histidyl-tRNA synthetase</fullName>
        <shortName evidence="9">HisRS</shortName>
    </alternativeName>
</protein>
<dbReference type="Proteomes" id="UP000264002">
    <property type="component" value="Unassembled WGS sequence"/>
</dbReference>
<keyword evidence="6 9" id="KW-0648">Protein biosynthesis</keyword>
<accession>A0A372MGV0</accession>
<evidence type="ECO:0000256" key="3">
    <source>
        <dbReference type="ARBA" id="ARBA00022598"/>
    </source>
</evidence>
<comment type="catalytic activity">
    <reaction evidence="8 9">
        <text>tRNA(His) + L-histidine + ATP = L-histidyl-tRNA(His) + AMP + diphosphate + H(+)</text>
        <dbReference type="Rhea" id="RHEA:17313"/>
        <dbReference type="Rhea" id="RHEA-COMP:9665"/>
        <dbReference type="Rhea" id="RHEA-COMP:9689"/>
        <dbReference type="ChEBI" id="CHEBI:15378"/>
        <dbReference type="ChEBI" id="CHEBI:30616"/>
        <dbReference type="ChEBI" id="CHEBI:33019"/>
        <dbReference type="ChEBI" id="CHEBI:57595"/>
        <dbReference type="ChEBI" id="CHEBI:78442"/>
        <dbReference type="ChEBI" id="CHEBI:78527"/>
        <dbReference type="ChEBI" id="CHEBI:456215"/>
        <dbReference type="EC" id="6.1.1.21"/>
    </reaction>
</comment>
<evidence type="ECO:0000313" key="13">
    <source>
        <dbReference type="Proteomes" id="UP000264002"/>
    </source>
</evidence>
<evidence type="ECO:0000259" key="11">
    <source>
        <dbReference type="PROSITE" id="PS50862"/>
    </source>
</evidence>
<keyword evidence="9" id="KW-0963">Cytoplasm</keyword>
<dbReference type="InterPro" id="IPR015807">
    <property type="entry name" value="His-tRNA-ligase"/>
</dbReference>